<gene>
    <name evidence="2" type="ORF">Tco025E_02523</name>
</gene>
<proteinExistence type="predicted"/>
<dbReference type="Proteomes" id="UP000284403">
    <property type="component" value="Unassembled WGS sequence"/>
</dbReference>
<name>A0A422Q3C8_9TRYP</name>
<accession>A0A422Q3C8</accession>
<protein>
    <submittedName>
        <fullName evidence="2">Uncharacterized protein</fullName>
    </submittedName>
</protein>
<organism evidence="2 3">
    <name type="scientific">Trypanosoma conorhini</name>
    <dbReference type="NCBI Taxonomy" id="83891"/>
    <lineage>
        <taxon>Eukaryota</taxon>
        <taxon>Discoba</taxon>
        <taxon>Euglenozoa</taxon>
        <taxon>Kinetoplastea</taxon>
        <taxon>Metakinetoplastina</taxon>
        <taxon>Trypanosomatida</taxon>
        <taxon>Trypanosomatidae</taxon>
        <taxon>Trypanosoma</taxon>
    </lineage>
</organism>
<dbReference type="GeneID" id="40316134"/>
<evidence type="ECO:0000256" key="1">
    <source>
        <dbReference type="SAM" id="MobiDB-lite"/>
    </source>
</evidence>
<dbReference type="AlphaFoldDB" id="A0A422Q3C8"/>
<reference evidence="2 3" key="1">
    <citation type="journal article" date="2018" name="BMC Genomics">
        <title>Genomic comparison of Trypanosoma conorhini and Trypanosoma rangeli to Trypanosoma cruzi strains of high and low virulence.</title>
        <authorList>
            <person name="Bradwell K.R."/>
            <person name="Koparde V.N."/>
            <person name="Matveyev A.V."/>
            <person name="Serrano M.G."/>
            <person name="Alves J.M."/>
            <person name="Parikh H."/>
            <person name="Huang B."/>
            <person name="Lee V."/>
            <person name="Espinosa-Alvarez O."/>
            <person name="Ortiz P.A."/>
            <person name="Costa-Martins A.G."/>
            <person name="Teixeira M.M."/>
            <person name="Buck G.A."/>
        </authorList>
    </citation>
    <scope>NUCLEOTIDE SEQUENCE [LARGE SCALE GENOMIC DNA]</scope>
    <source>
        <strain evidence="2 3">025E</strain>
    </source>
</reference>
<evidence type="ECO:0000313" key="3">
    <source>
        <dbReference type="Proteomes" id="UP000284403"/>
    </source>
</evidence>
<evidence type="ECO:0000313" key="2">
    <source>
        <dbReference type="EMBL" id="RNF24460.1"/>
    </source>
</evidence>
<dbReference type="RefSeq" id="XP_029230451.1">
    <property type="nucleotide sequence ID" value="XM_029369448.1"/>
</dbReference>
<feature type="region of interest" description="Disordered" evidence="1">
    <location>
        <begin position="1"/>
        <end position="22"/>
    </location>
</feature>
<keyword evidence="3" id="KW-1185">Reference proteome</keyword>
<sequence>MGHPPRHPTPLLGGEEARHSGASAAAEAFAGAASKDTAAKGTVTLRRACTSPQQNVRWKGRARAVRRADVSPVPVVGSLAHGGVSHRHIHTNASIDCIRMASGARAAAVGAALAGPIETVTSRDGASEADSLKIAWFSTNISSVPM</sequence>
<comment type="caution">
    <text evidence="2">The sequence shown here is derived from an EMBL/GenBank/DDBJ whole genome shotgun (WGS) entry which is preliminary data.</text>
</comment>
<dbReference type="EMBL" id="MKKU01000100">
    <property type="protein sequence ID" value="RNF24460.1"/>
    <property type="molecule type" value="Genomic_DNA"/>
</dbReference>